<proteinExistence type="predicted"/>
<organism evidence="1">
    <name type="scientific">uncultured bacterium</name>
    <name type="common">gcode 4</name>
    <dbReference type="NCBI Taxonomy" id="1234023"/>
    <lineage>
        <taxon>Bacteria</taxon>
        <taxon>environmental samples</taxon>
    </lineage>
</organism>
<reference evidence="1" key="1">
    <citation type="journal article" date="2012" name="Science">
        <title>Fermentation, hydrogen, and sulfur metabolism in multiple uncultivated bacterial phyla.</title>
        <authorList>
            <person name="Wrighton K.C."/>
            <person name="Thomas B.C."/>
            <person name="Sharon I."/>
            <person name="Miller C.S."/>
            <person name="Castelle C.J."/>
            <person name="VerBerkmoes N.C."/>
            <person name="Wilkins M.J."/>
            <person name="Hettich R.L."/>
            <person name="Lipton M.S."/>
            <person name="Williams K.H."/>
            <person name="Long P.E."/>
            <person name="Banfield J.F."/>
        </authorList>
    </citation>
    <scope>NUCLEOTIDE SEQUENCE [LARGE SCALE GENOMIC DNA]</scope>
</reference>
<protein>
    <submittedName>
        <fullName evidence="1">Uncharacterized protein</fullName>
    </submittedName>
</protein>
<accession>K2GCZ2</accession>
<sequence length="53" mass="6045">MFVYCIVLNDFSKLIWRISDKPRSPKSTISPVDKAKSPPLYPRAWPLGTCPSH</sequence>
<gene>
    <name evidence="1" type="ORF">ACD_3C00104G0004</name>
</gene>
<dbReference type="EMBL" id="AMFJ01000378">
    <property type="protein sequence ID" value="EKE28084.1"/>
    <property type="molecule type" value="Genomic_DNA"/>
</dbReference>
<comment type="caution">
    <text evidence="1">The sequence shown here is derived from an EMBL/GenBank/DDBJ whole genome shotgun (WGS) entry which is preliminary data.</text>
</comment>
<name>K2GCZ2_9BACT</name>
<dbReference type="AlphaFoldDB" id="K2GCZ2"/>
<evidence type="ECO:0000313" key="1">
    <source>
        <dbReference type="EMBL" id="EKE28084.1"/>
    </source>
</evidence>